<evidence type="ECO:0000313" key="3">
    <source>
        <dbReference type="Proteomes" id="UP000557566"/>
    </source>
</evidence>
<evidence type="ECO:0000256" key="1">
    <source>
        <dbReference type="SAM" id="Coils"/>
    </source>
</evidence>
<gene>
    <name evidence="2" type="ORF">G6O67_008726</name>
</gene>
<dbReference type="InterPro" id="IPR025207">
    <property type="entry name" value="Sim4_Fta4"/>
</dbReference>
<reference evidence="2 3" key="1">
    <citation type="journal article" date="2020" name="Genome Biol. Evol.">
        <title>A new high-quality draft genome assembly of the Chinese cordyceps Ophiocordyceps sinensis.</title>
        <authorList>
            <person name="Shu R."/>
            <person name="Zhang J."/>
            <person name="Meng Q."/>
            <person name="Zhang H."/>
            <person name="Zhou G."/>
            <person name="Li M."/>
            <person name="Wu P."/>
            <person name="Zhao Y."/>
            <person name="Chen C."/>
            <person name="Qin Q."/>
        </authorList>
    </citation>
    <scope>NUCLEOTIDE SEQUENCE [LARGE SCALE GENOMIC DNA]</scope>
    <source>
        <strain evidence="2 3">IOZ07</strain>
    </source>
</reference>
<dbReference type="EMBL" id="JAAVMX010000012">
    <property type="protein sequence ID" value="KAF4504114.1"/>
    <property type="molecule type" value="Genomic_DNA"/>
</dbReference>
<dbReference type="OrthoDB" id="21214at2759"/>
<comment type="caution">
    <text evidence="2">The sequence shown here is derived from an EMBL/GenBank/DDBJ whole genome shotgun (WGS) entry which is preliminary data.</text>
</comment>
<dbReference type="GO" id="GO:0031511">
    <property type="term" value="C:Mis6-Sim4 complex"/>
    <property type="evidence" value="ECO:0007669"/>
    <property type="project" value="InterPro"/>
</dbReference>
<dbReference type="Proteomes" id="UP000557566">
    <property type="component" value="Unassembled WGS sequence"/>
</dbReference>
<name>A0A8H4PJW1_9HYPO</name>
<protein>
    <recommendedName>
        <fullName evidence="4">Kinetochore protein fta4</fullName>
    </recommendedName>
</protein>
<keyword evidence="3" id="KW-1185">Reference proteome</keyword>
<organism evidence="2 3">
    <name type="scientific">Ophiocordyceps sinensis</name>
    <dbReference type="NCBI Taxonomy" id="72228"/>
    <lineage>
        <taxon>Eukaryota</taxon>
        <taxon>Fungi</taxon>
        <taxon>Dikarya</taxon>
        <taxon>Ascomycota</taxon>
        <taxon>Pezizomycotina</taxon>
        <taxon>Sordariomycetes</taxon>
        <taxon>Hypocreomycetidae</taxon>
        <taxon>Hypocreales</taxon>
        <taxon>Ophiocordycipitaceae</taxon>
        <taxon>Ophiocordyceps</taxon>
    </lineage>
</organism>
<sequence>MTASGPSPVPTVPALKQSFIAAQITILAQPPAPSHAWRAANTAANHPIPPRALDDALLALGHTVQQHCRRVYPPQATRNVADQIANAYSRDAERKVGAEGDVDGAVSKELDLADEAIIEALPPSWPLDKENNDYPMEAKRYVDAASRLARLNQERKMLRQRVERLRSLKASVDPFLTTDGAGVQENLITRNGPVEVELERMRFLLARVAGRVGELPAKTTDGGRMELASMNDARKRAVDEFLADSHVFPS</sequence>
<evidence type="ECO:0008006" key="4">
    <source>
        <dbReference type="Google" id="ProtNLM"/>
    </source>
</evidence>
<keyword evidence="1" id="KW-0175">Coiled coil</keyword>
<dbReference type="Pfam" id="PF13093">
    <property type="entry name" value="FTA4"/>
    <property type="match status" value="1"/>
</dbReference>
<dbReference type="AlphaFoldDB" id="A0A8H4PJW1"/>
<accession>A0A8H4PJW1</accession>
<evidence type="ECO:0000313" key="2">
    <source>
        <dbReference type="EMBL" id="KAF4504114.1"/>
    </source>
</evidence>
<dbReference type="PANTHER" id="PTHR42040:SF1">
    <property type="entry name" value="INNER KINETOCHORE SUBUNIT FTA4"/>
    <property type="match status" value="1"/>
</dbReference>
<feature type="coiled-coil region" evidence="1">
    <location>
        <begin position="141"/>
        <end position="168"/>
    </location>
</feature>
<dbReference type="PANTHER" id="PTHR42040">
    <property type="entry name" value="INNER KINETOCHORE SUBUNIT FTA4"/>
    <property type="match status" value="1"/>
</dbReference>
<proteinExistence type="predicted"/>